<dbReference type="InterPro" id="IPR050250">
    <property type="entry name" value="Macrolide_Exporter_MacB"/>
</dbReference>
<comment type="caution">
    <text evidence="10">The sequence shown here is derived from an EMBL/GenBank/DDBJ whole genome shotgun (WGS) entry which is preliminary data.</text>
</comment>
<evidence type="ECO:0000256" key="2">
    <source>
        <dbReference type="ARBA" id="ARBA00022475"/>
    </source>
</evidence>
<dbReference type="PANTHER" id="PTHR30572:SF4">
    <property type="entry name" value="ABC TRANSPORTER PERMEASE YTRF"/>
    <property type="match status" value="1"/>
</dbReference>
<evidence type="ECO:0000256" key="1">
    <source>
        <dbReference type="ARBA" id="ARBA00004651"/>
    </source>
</evidence>
<feature type="transmembrane region" description="Helical" evidence="7">
    <location>
        <begin position="325"/>
        <end position="355"/>
    </location>
</feature>
<accession>A0ABU2ZY51</accession>
<feature type="transmembrane region" description="Helical" evidence="7">
    <location>
        <begin position="280"/>
        <end position="304"/>
    </location>
</feature>
<keyword evidence="2" id="KW-1003">Cell membrane</keyword>
<dbReference type="EMBL" id="JAVRHX010000007">
    <property type="protein sequence ID" value="MDT0596509.1"/>
    <property type="molecule type" value="Genomic_DNA"/>
</dbReference>
<evidence type="ECO:0000259" key="8">
    <source>
        <dbReference type="Pfam" id="PF02687"/>
    </source>
</evidence>
<dbReference type="InterPro" id="IPR003838">
    <property type="entry name" value="ABC3_permease_C"/>
</dbReference>
<evidence type="ECO:0000313" key="11">
    <source>
        <dbReference type="Proteomes" id="UP001253545"/>
    </source>
</evidence>
<evidence type="ECO:0000256" key="5">
    <source>
        <dbReference type="ARBA" id="ARBA00023136"/>
    </source>
</evidence>
<dbReference type="Proteomes" id="UP001253545">
    <property type="component" value="Unassembled WGS sequence"/>
</dbReference>
<protein>
    <submittedName>
        <fullName evidence="10">FtsX-like permease family protein</fullName>
    </submittedName>
</protein>
<comment type="similarity">
    <text evidence="6">Belongs to the ABC-4 integral membrane protein family.</text>
</comment>
<keyword evidence="11" id="KW-1185">Reference proteome</keyword>
<keyword evidence="5 7" id="KW-0472">Membrane</keyword>
<feature type="transmembrane region" description="Helical" evidence="7">
    <location>
        <begin position="20"/>
        <end position="40"/>
    </location>
</feature>
<evidence type="ECO:0000256" key="7">
    <source>
        <dbReference type="SAM" id="Phobius"/>
    </source>
</evidence>
<proteinExistence type="inferred from homology"/>
<sequence length="402" mass="44471">MLEIKPIFNALRRSKVSTFLLLIEIAITLAIVSVSAFVIVDRINYLQQETGYPEESLLHFSVLTFGDVDRMQQIELDEEMLRNIPGVENAVFMQDVPLSGSGSASSFDSHPDPDMENNKGIRAAYTAGDENMIDTLGVNLIAGRDFRADEVKFGLSSENRPTVVVASKAFVDEMFPEGDGLGKTVYFGRSPIKIIGIVEQMKGPWLQDSRSDNVVIFPYVETRSFDHYVVRTKPEERTAIKRQIEELMLANYDKRVINPARGFDEAKAEYNAGDILMTRMLMVIIVVLVLITIVGIFGLTLFNINKRTKQIGTRRALGARKSDIIKYFLVENAMVCIAGLGAGALGAVYLGTLLLEEYSLPALDNSFILYTALFVLAISLLSVLIPANRAANISPSIATRSI</sequence>
<feature type="transmembrane region" description="Helical" evidence="7">
    <location>
        <begin position="367"/>
        <end position="387"/>
    </location>
</feature>
<dbReference type="InterPro" id="IPR025857">
    <property type="entry name" value="MacB_PCD"/>
</dbReference>
<comment type="subcellular location">
    <subcellularLocation>
        <location evidence="1">Cell membrane</location>
        <topology evidence="1">Multi-pass membrane protein</topology>
    </subcellularLocation>
</comment>
<name>A0ABU2ZY51_9ALTE</name>
<dbReference type="Pfam" id="PF02687">
    <property type="entry name" value="FtsX"/>
    <property type="match status" value="1"/>
</dbReference>
<dbReference type="Pfam" id="PF12704">
    <property type="entry name" value="MacB_PCD"/>
    <property type="match status" value="1"/>
</dbReference>
<feature type="domain" description="MacB-like periplasmic core" evidence="9">
    <location>
        <begin position="26"/>
        <end position="246"/>
    </location>
</feature>
<evidence type="ECO:0000256" key="6">
    <source>
        <dbReference type="ARBA" id="ARBA00038076"/>
    </source>
</evidence>
<keyword evidence="3 7" id="KW-0812">Transmembrane</keyword>
<dbReference type="RefSeq" id="WP_311370032.1">
    <property type="nucleotide sequence ID" value="NZ_JAVRHX010000007.1"/>
</dbReference>
<keyword evidence="4 7" id="KW-1133">Transmembrane helix</keyword>
<feature type="domain" description="ABC3 transporter permease C-terminal" evidence="8">
    <location>
        <begin position="282"/>
        <end position="395"/>
    </location>
</feature>
<evidence type="ECO:0000256" key="3">
    <source>
        <dbReference type="ARBA" id="ARBA00022692"/>
    </source>
</evidence>
<organism evidence="10 11">
    <name type="scientific">Glaciecola petra</name>
    <dbReference type="NCBI Taxonomy" id="3075602"/>
    <lineage>
        <taxon>Bacteria</taxon>
        <taxon>Pseudomonadati</taxon>
        <taxon>Pseudomonadota</taxon>
        <taxon>Gammaproteobacteria</taxon>
        <taxon>Alteromonadales</taxon>
        <taxon>Alteromonadaceae</taxon>
        <taxon>Glaciecola</taxon>
    </lineage>
</organism>
<evidence type="ECO:0000313" key="10">
    <source>
        <dbReference type="EMBL" id="MDT0596509.1"/>
    </source>
</evidence>
<reference evidence="10 11" key="1">
    <citation type="submission" date="2023-09" db="EMBL/GenBank/DDBJ databases">
        <authorList>
            <person name="Rey-Velasco X."/>
        </authorList>
    </citation>
    <scope>NUCLEOTIDE SEQUENCE [LARGE SCALE GENOMIC DNA]</scope>
    <source>
        <strain evidence="10 11">P117</strain>
    </source>
</reference>
<gene>
    <name evidence="10" type="ORF">RM552_16760</name>
</gene>
<evidence type="ECO:0000259" key="9">
    <source>
        <dbReference type="Pfam" id="PF12704"/>
    </source>
</evidence>
<evidence type="ECO:0000256" key="4">
    <source>
        <dbReference type="ARBA" id="ARBA00022989"/>
    </source>
</evidence>
<dbReference type="PANTHER" id="PTHR30572">
    <property type="entry name" value="MEMBRANE COMPONENT OF TRANSPORTER-RELATED"/>
    <property type="match status" value="1"/>
</dbReference>